<dbReference type="Pfam" id="PF10442">
    <property type="entry name" value="FIST_C"/>
    <property type="match status" value="1"/>
</dbReference>
<accession>A0A3B1CT07</accession>
<dbReference type="SMART" id="SM01204">
    <property type="entry name" value="FIST_C"/>
    <property type="match status" value="1"/>
</dbReference>
<dbReference type="GO" id="GO:0005886">
    <property type="term" value="C:plasma membrane"/>
    <property type="evidence" value="ECO:0007669"/>
    <property type="project" value="UniProtKB-SubCell"/>
</dbReference>
<proteinExistence type="predicted"/>
<evidence type="ECO:0000256" key="3">
    <source>
        <dbReference type="ARBA" id="ARBA00022692"/>
    </source>
</evidence>
<name>A0A3B1CT07_9ZZZZ</name>
<sequence length="403" mass="43923">MKWASAITTQDNIESGIEEATENILAQLDGKQADLTVIFISPHFAERYQDIVSLVKKRFDPGLLLGCSGGGIIGQGQEVEQQPAFSITSAHLPGVDIQPIQKETTELPDQDTGPKVWHDWLKISAQNQPHFIFLADPFSFQGDPFLAGMDFAYPASKKVGGLASGAQQAGGNALYLGDKIFSQGLIGVALSGNIEMDTIVAQGCRPIGQTMLITECKQNMLLKLDNVPPMEVLQEINESLDENDRELMKTSLFLGIEMDPLKDDPGQGDFLIRNLMGVDHQSGALAIGSLLREGQLVQFHLRDKVMSRKDLELLLARYQSDGKADDVSGALLFSCLGRGQYLYGKRNHDTDLFKDKLGEVPLGGFFCNGEIGPVGKSTFLHGYTSSFGIFRPQSNNENDQAGA</sequence>
<evidence type="ECO:0008006" key="9">
    <source>
        <dbReference type="Google" id="ProtNLM"/>
    </source>
</evidence>
<organism evidence="8">
    <name type="scientific">hydrothermal vent metagenome</name>
    <dbReference type="NCBI Taxonomy" id="652676"/>
    <lineage>
        <taxon>unclassified sequences</taxon>
        <taxon>metagenomes</taxon>
        <taxon>ecological metagenomes</taxon>
    </lineage>
</organism>
<keyword evidence="3" id="KW-0812">Transmembrane</keyword>
<dbReference type="PANTHER" id="PTHR14939">
    <property type="entry name" value="F-BOX ONLY PROTEIN 22"/>
    <property type="match status" value="1"/>
</dbReference>
<keyword evidence="2" id="KW-1003">Cell membrane</keyword>
<gene>
    <name evidence="8" type="ORF">MNBD_NITROSPINAE05-1279</name>
</gene>
<dbReference type="InterPro" id="IPR013702">
    <property type="entry name" value="FIST_domain_N"/>
</dbReference>
<dbReference type="PIRSF" id="PIRSF018953">
    <property type="entry name" value="UCP018953"/>
    <property type="match status" value="1"/>
</dbReference>
<dbReference type="EMBL" id="UOGG01000015">
    <property type="protein sequence ID" value="VAX27054.1"/>
    <property type="molecule type" value="Genomic_DNA"/>
</dbReference>
<evidence type="ECO:0000256" key="2">
    <source>
        <dbReference type="ARBA" id="ARBA00022475"/>
    </source>
</evidence>
<keyword evidence="4" id="KW-1133">Transmembrane helix</keyword>
<dbReference type="PANTHER" id="PTHR14939:SF5">
    <property type="entry name" value="F-BOX ONLY PROTEIN 22"/>
    <property type="match status" value="1"/>
</dbReference>
<evidence type="ECO:0000259" key="7">
    <source>
        <dbReference type="SMART" id="SM01204"/>
    </source>
</evidence>
<dbReference type="InterPro" id="IPR019494">
    <property type="entry name" value="FIST_C"/>
</dbReference>
<evidence type="ECO:0000313" key="8">
    <source>
        <dbReference type="EMBL" id="VAX27054.1"/>
    </source>
</evidence>
<dbReference type="InterPro" id="IPR016741">
    <property type="entry name" value="UCP018953"/>
</dbReference>
<dbReference type="SMART" id="SM00897">
    <property type="entry name" value="FIST"/>
    <property type="match status" value="1"/>
</dbReference>
<evidence type="ECO:0000256" key="4">
    <source>
        <dbReference type="ARBA" id="ARBA00022989"/>
    </source>
</evidence>
<evidence type="ECO:0000259" key="6">
    <source>
        <dbReference type="SMART" id="SM00897"/>
    </source>
</evidence>
<reference evidence="8" key="1">
    <citation type="submission" date="2018-06" db="EMBL/GenBank/DDBJ databases">
        <authorList>
            <person name="Zhirakovskaya E."/>
        </authorList>
    </citation>
    <scope>NUCLEOTIDE SEQUENCE</scope>
</reference>
<dbReference type="Pfam" id="PF08495">
    <property type="entry name" value="FIST"/>
    <property type="match status" value="1"/>
</dbReference>
<keyword evidence="5" id="KW-0472">Membrane</keyword>
<dbReference type="AlphaFoldDB" id="A0A3B1CT07"/>
<feature type="domain" description="FIST" evidence="6">
    <location>
        <begin position="32"/>
        <end position="228"/>
    </location>
</feature>
<comment type="subcellular location">
    <subcellularLocation>
        <location evidence="1">Cell membrane</location>
        <topology evidence="1">Multi-pass membrane protein</topology>
    </subcellularLocation>
</comment>
<evidence type="ECO:0000256" key="1">
    <source>
        <dbReference type="ARBA" id="ARBA00004651"/>
    </source>
</evidence>
<evidence type="ECO:0000256" key="5">
    <source>
        <dbReference type="ARBA" id="ARBA00023136"/>
    </source>
</evidence>
<feature type="domain" description="FIST C-domain" evidence="7">
    <location>
        <begin position="229"/>
        <end position="374"/>
    </location>
</feature>
<protein>
    <recommendedName>
        <fullName evidence="9">Histidine kinase</fullName>
    </recommendedName>
</protein>